<dbReference type="RefSeq" id="WP_139584755.1">
    <property type="nucleotide sequence ID" value="NZ_VDFY01000150.1"/>
</dbReference>
<keyword evidence="3" id="KW-1133">Transmembrane helix</keyword>
<keyword evidence="3" id="KW-0472">Membrane</keyword>
<accession>A0A5C4QT94</accession>
<proteinExistence type="inferred from homology"/>
<feature type="transmembrane region" description="Helical" evidence="3">
    <location>
        <begin position="203"/>
        <end position="223"/>
    </location>
</feature>
<protein>
    <submittedName>
        <fullName evidence="4">CDP-alcohol phosphatidyltransferase family protein</fullName>
    </submittedName>
</protein>
<evidence type="ECO:0000313" key="4">
    <source>
        <dbReference type="EMBL" id="TNH28976.1"/>
    </source>
</evidence>
<evidence type="ECO:0000313" key="5">
    <source>
        <dbReference type="Proteomes" id="UP000306145"/>
    </source>
</evidence>
<dbReference type="Gene3D" id="1.20.120.1760">
    <property type="match status" value="1"/>
</dbReference>
<dbReference type="InterPro" id="IPR000462">
    <property type="entry name" value="CDP-OH_P_trans"/>
</dbReference>
<gene>
    <name evidence="4" type="ORF">FHG89_13675</name>
</gene>
<dbReference type="InterPro" id="IPR043130">
    <property type="entry name" value="CDP-OH_PTrfase_TM_dom"/>
</dbReference>
<name>A0A5C4QT94_9ACTN</name>
<dbReference type="Proteomes" id="UP000306145">
    <property type="component" value="Unassembled WGS sequence"/>
</dbReference>
<sequence>MPTVRSGPVIGLSAQLAVLAALAATVGLGGAGWLVGSAYAVITCLALSRGLDRAGASRLGPADRVTLARGVLVGAVTALVADSFGRPTPVPLLVAVSAVALLLDAVDGRVARRTGTVSALGARFDMEVDAFLILVLSAYVASAQGGWVLAIGAMRYAFVAAMPVLPWLDGPLPPRFWRKVVAAAQGVLLTVAAARVLPEPWTTLVLVVALALLVESFGRDVAWRWRRRPAARRPRPASVSVAAPTTVVAPLASAPVAVPLLPSGGHTPVVVPPLLPVRAMAVRSGGTVHSDWRL</sequence>
<dbReference type="EMBL" id="VDFY01000150">
    <property type="protein sequence ID" value="TNH28976.1"/>
    <property type="molecule type" value="Genomic_DNA"/>
</dbReference>
<dbReference type="AlphaFoldDB" id="A0A5C4QT94"/>
<keyword evidence="1 2" id="KW-0808">Transferase</keyword>
<dbReference type="GO" id="GO:0008654">
    <property type="term" value="P:phospholipid biosynthetic process"/>
    <property type="evidence" value="ECO:0007669"/>
    <property type="project" value="InterPro"/>
</dbReference>
<reference evidence="4 5" key="1">
    <citation type="submission" date="2019-06" db="EMBL/GenBank/DDBJ databases">
        <title>Micromonospora ordensis sp. nov., isolated from deep marine sediment.</title>
        <authorList>
            <person name="Veyisoglu A."/>
            <person name="Carro L."/>
            <person name="Klenk H.-P."/>
            <person name="Sahin N."/>
        </authorList>
    </citation>
    <scope>NUCLEOTIDE SEQUENCE [LARGE SCALE GENOMIC DNA]</scope>
    <source>
        <strain evidence="4 5">S2509</strain>
    </source>
</reference>
<dbReference type="GO" id="GO:0016020">
    <property type="term" value="C:membrane"/>
    <property type="evidence" value="ECO:0007669"/>
    <property type="project" value="InterPro"/>
</dbReference>
<evidence type="ECO:0000256" key="2">
    <source>
        <dbReference type="RuleBase" id="RU003750"/>
    </source>
</evidence>
<dbReference type="GO" id="GO:0016780">
    <property type="term" value="F:phosphotransferase activity, for other substituted phosphate groups"/>
    <property type="evidence" value="ECO:0007669"/>
    <property type="project" value="InterPro"/>
</dbReference>
<comment type="similarity">
    <text evidence="2">Belongs to the CDP-alcohol phosphatidyltransferase class-I family.</text>
</comment>
<comment type="caution">
    <text evidence="4">The sequence shown here is derived from an EMBL/GenBank/DDBJ whole genome shotgun (WGS) entry which is preliminary data.</text>
</comment>
<keyword evidence="5" id="KW-1185">Reference proteome</keyword>
<dbReference type="InterPro" id="IPR048254">
    <property type="entry name" value="CDP_ALCOHOL_P_TRANSF_CS"/>
</dbReference>
<dbReference type="Pfam" id="PF01066">
    <property type="entry name" value="CDP-OH_P_transf"/>
    <property type="match status" value="1"/>
</dbReference>
<organism evidence="4 5">
    <name type="scientific">Micromonospora orduensis</name>
    <dbReference type="NCBI Taxonomy" id="1420891"/>
    <lineage>
        <taxon>Bacteria</taxon>
        <taxon>Bacillati</taxon>
        <taxon>Actinomycetota</taxon>
        <taxon>Actinomycetes</taxon>
        <taxon>Micromonosporales</taxon>
        <taxon>Micromonosporaceae</taxon>
        <taxon>Micromonospora</taxon>
    </lineage>
</organism>
<keyword evidence="3" id="KW-0812">Transmembrane</keyword>
<evidence type="ECO:0000256" key="1">
    <source>
        <dbReference type="ARBA" id="ARBA00022679"/>
    </source>
</evidence>
<dbReference type="OrthoDB" id="9782011at2"/>
<dbReference type="PROSITE" id="PS00379">
    <property type="entry name" value="CDP_ALCOHOL_P_TRANSF"/>
    <property type="match status" value="1"/>
</dbReference>
<evidence type="ECO:0000256" key="3">
    <source>
        <dbReference type="SAM" id="Phobius"/>
    </source>
</evidence>